<evidence type="ECO:0000256" key="1">
    <source>
        <dbReference type="SAM" id="MobiDB-lite"/>
    </source>
</evidence>
<dbReference type="EMBL" id="SZYD01000018">
    <property type="protein sequence ID" value="KAD2804909.1"/>
    <property type="molecule type" value="Genomic_DNA"/>
</dbReference>
<accession>A0A5N6LTM5</accession>
<dbReference type="AlphaFoldDB" id="A0A5N6LTM5"/>
<reference evidence="2 3" key="1">
    <citation type="submission" date="2019-05" db="EMBL/GenBank/DDBJ databases">
        <title>Mikania micrantha, genome provides insights into the molecular mechanism of rapid growth.</title>
        <authorList>
            <person name="Liu B."/>
        </authorList>
    </citation>
    <scope>NUCLEOTIDE SEQUENCE [LARGE SCALE GENOMIC DNA]</scope>
    <source>
        <strain evidence="2">NLD-2019</strain>
        <tissue evidence="2">Leaf</tissue>
    </source>
</reference>
<feature type="compositionally biased region" description="Basic and acidic residues" evidence="1">
    <location>
        <begin position="17"/>
        <end position="31"/>
    </location>
</feature>
<proteinExistence type="predicted"/>
<evidence type="ECO:0000313" key="2">
    <source>
        <dbReference type="EMBL" id="KAD2804909.1"/>
    </source>
</evidence>
<name>A0A5N6LTM5_9ASTR</name>
<keyword evidence="3" id="KW-1185">Reference proteome</keyword>
<gene>
    <name evidence="2" type="ORF">E3N88_38286</name>
</gene>
<protein>
    <submittedName>
        <fullName evidence="2">Uncharacterized protein</fullName>
    </submittedName>
</protein>
<organism evidence="2 3">
    <name type="scientific">Mikania micrantha</name>
    <name type="common">bitter vine</name>
    <dbReference type="NCBI Taxonomy" id="192012"/>
    <lineage>
        <taxon>Eukaryota</taxon>
        <taxon>Viridiplantae</taxon>
        <taxon>Streptophyta</taxon>
        <taxon>Embryophyta</taxon>
        <taxon>Tracheophyta</taxon>
        <taxon>Spermatophyta</taxon>
        <taxon>Magnoliopsida</taxon>
        <taxon>eudicotyledons</taxon>
        <taxon>Gunneridae</taxon>
        <taxon>Pentapetalae</taxon>
        <taxon>asterids</taxon>
        <taxon>campanulids</taxon>
        <taxon>Asterales</taxon>
        <taxon>Asteraceae</taxon>
        <taxon>Asteroideae</taxon>
        <taxon>Heliantheae alliance</taxon>
        <taxon>Eupatorieae</taxon>
        <taxon>Mikania</taxon>
    </lineage>
</organism>
<evidence type="ECO:0000313" key="3">
    <source>
        <dbReference type="Proteomes" id="UP000326396"/>
    </source>
</evidence>
<sequence length="108" mass="12062">MFHARLSGRTQAGQQEGLKEENCARNGERGRKPCAKRSPGLSGNEKRRKISKYGISGLVAVRDGEVEGSRRYAMVEKYLISPDFFAVREALFCFLSRYATGEAAGKWD</sequence>
<dbReference type="Proteomes" id="UP000326396">
    <property type="component" value="Linkage Group LG8"/>
</dbReference>
<comment type="caution">
    <text evidence="2">The sequence shown here is derived from an EMBL/GenBank/DDBJ whole genome shotgun (WGS) entry which is preliminary data.</text>
</comment>
<feature type="region of interest" description="Disordered" evidence="1">
    <location>
        <begin position="1"/>
        <end position="47"/>
    </location>
</feature>